<dbReference type="STRING" id="329046.A0A1Y2BD12"/>
<dbReference type="PANTHER" id="PTHR48059">
    <property type="entry name" value="POLYGALACTURONASE INHIBITOR 1"/>
    <property type="match status" value="1"/>
</dbReference>
<evidence type="ECO:0000256" key="2">
    <source>
        <dbReference type="ARBA" id="ARBA00022737"/>
    </source>
</evidence>
<dbReference type="InterPro" id="IPR001611">
    <property type="entry name" value="Leu-rich_rpt"/>
</dbReference>
<accession>A0A1Y2BD12</accession>
<protein>
    <submittedName>
        <fullName evidence="3">L domain-like protein</fullName>
    </submittedName>
</protein>
<dbReference type="EMBL" id="MCGO01000070">
    <property type="protein sequence ID" value="ORY32728.1"/>
    <property type="molecule type" value="Genomic_DNA"/>
</dbReference>
<comment type="caution">
    <text evidence="3">The sequence shown here is derived from an EMBL/GenBank/DDBJ whole genome shotgun (WGS) entry which is preliminary data.</text>
</comment>
<evidence type="ECO:0000256" key="1">
    <source>
        <dbReference type="ARBA" id="ARBA00004196"/>
    </source>
</evidence>
<dbReference type="SUPFAM" id="SSF52058">
    <property type="entry name" value="L domain-like"/>
    <property type="match status" value="1"/>
</dbReference>
<dbReference type="Proteomes" id="UP000193642">
    <property type="component" value="Unassembled WGS sequence"/>
</dbReference>
<evidence type="ECO:0000313" key="4">
    <source>
        <dbReference type="Proteomes" id="UP000193642"/>
    </source>
</evidence>
<keyword evidence="4" id="KW-1185">Reference proteome</keyword>
<dbReference type="PANTHER" id="PTHR48059:SF23">
    <property type="entry name" value="LEUCINE-RICH REPEAT-CONTAINING N-TERMINAL PLANT-TYPE DOMAIN-CONTAINING PROTEIN"/>
    <property type="match status" value="1"/>
</dbReference>
<reference evidence="3 4" key="1">
    <citation type="submission" date="2016-07" db="EMBL/GenBank/DDBJ databases">
        <title>Pervasive Adenine N6-methylation of Active Genes in Fungi.</title>
        <authorList>
            <consortium name="DOE Joint Genome Institute"/>
            <person name="Mondo S.J."/>
            <person name="Dannebaum R.O."/>
            <person name="Kuo R.C."/>
            <person name="Labutti K."/>
            <person name="Haridas S."/>
            <person name="Kuo A."/>
            <person name="Salamov A."/>
            <person name="Ahrendt S.R."/>
            <person name="Lipzen A."/>
            <person name="Sullivan W."/>
            <person name="Andreopoulos W.B."/>
            <person name="Clum A."/>
            <person name="Lindquist E."/>
            <person name="Daum C."/>
            <person name="Ramamoorthy G.K."/>
            <person name="Gryganskyi A."/>
            <person name="Culley D."/>
            <person name="Magnuson J.K."/>
            <person name="James T.Y."/>
            <person name="O'Malley M.A."/>
            <person name="Stajich J.E."/>
            <person name="Spatafora J.W."/>
            <person name="Visel A."/>
            <person name="Grigoriev I.V."/>
        </authorList>
    </citation>
    <scope>NUCLEOTIDE SEQUENCE [LARGE SCALE GENOMIC DNA]</scope>
    <source>
        <strain evidence="3 4">JEL800</strain>
    </source>
</reference>
<sequence length="295" mass="31873">MSSSSSLAFSASTATSTTSTTTTATTTTFTSTTSTTSKTTTTTVTTVPVALPATSDCNILTSAYNFLQYSFQCKSGINGKFIVTSPYSKRDLEERQTTTASYVIFANERITDIVLNNLGLNILPPSFAKLTNLTTFNVANNKISGSIPKAYGQLTNLVTVDFSGNSLSGYIPGQFASLKKLKTLNLAGNALSGQLPASILAVLTANGGTYTWGVQSVKTPNCRAISLDTGYLGPQWAVYWQAWQNVGGDLNAFDNAAQASNYFGTRAYFYQSFRKYAKERVWCMKYRPDYVYAAV</sequence>
<name>A0A1Y2BD12_9FUNG</name>
<organism evidence="3 4">
    <name type="scientific">Rhizoclosmatium globosum</name>
    <dbReference type="NCBI Taxonomy" id="329046"/>
    <lineage>
        <taxon>Eukaryota</taxon>
        <taxon>Fungi</taxon>
        <taxon>Fungi incertae sedis</taxon>
        <taxon>Chytridiomycota</taxon>
        <taxon>Chytridiomycota incertae sedis</taxon>
        <taxon>Chytridiomycetes</taxon>
        <taxon>Chytridiales</taxon>
        <taxon>Chytriomycetaceae</taxon>
        <taxon>Rhizoclosmatium</taxon>
    </lineage>
</organism>
<dbReference type="Pfam" id="PF13855">
    <property type="entry name" value="LRR_8"/>
    <property type="match status" value="1"/>
</dbReference>
<dbReference type="Gene3D" id="3.80.10.10">
    <property type="entry name" value="Ribonuclease Inhibitor"/>
    <property type="match status" value="1"/>
</dbReference>
<dbReference type="FunFam" id="3.80.10.10:FF:000383">
    <property type="entry name" value="Leucine-rich repeat receptor protein kinase EMS1"/>
    <property type="match status" value="1"/>
</dbReference>
<comment type="subcellular location">
    <subcellularLocation>
        <location evidence="1">Cell envelope</location>
    </subcellularLocation>
</comment>
<evidence type="ECO:0000313" key="3">
    <source>
        <dbReference type="EMBL" id="ORY32728.1"/>
    </source>
</evidence>
<dbReference type="InterPro" id="IPR051848">
    <property type="entry name" value="PGIP"/>
</dbReference>
<keyword evidence="2" id="KW-0677">Repeat</keyword>
<dbReference type="InterPro" id="IPR032675">
    <property type="entry name" value="LRR_dom_sf"/>
</dbReference>
<dbReference type="AlphaFoldDB" id="A0A1Y2BD12"/>
<proteinExistence type="predicted"/>
<dbReference type="OrthoDB" id="2158498at2759"/>
<gene>
    <name evidence="3" type="ORF">BCR33DRAFT_771360</name>
</gene>